<evidence type="ECO:0000313" key="1">
    <source>
        <dbReference type="EMBL" id="KAF6743272.1"/>
    </source>
</evidence>
<dbReference type="EMBL" id="JACGCI010000150">
    <property type="protein sequence ID" value="KAF6743272.1"/>
    <property type="molecule type" value="Genomic_DNA"/>
</dbReference>
<dbReference type="OrthoDB" id="3122888at2759"/>
<dbReference type="Proteomes" id="UP000521943">
    <property type="component" value="Unassembled WGS sequence"/>
</dbReference>
<dbReference type="AlphaFoldDB" id="A0A8H6HBV5"/>
<organism evidence="1 2">
    <name type="scientific">Ephemerocybe angulata</name>
    <dbReference type="NCBI Taxonomy" id="980116"/>
    <lineage>
        <taxon>Eukaryota</taxon>
        <taxon>Fungi</taxon>
        <taxon>Dikarya</taxon>
        <taxon>Basidiomycota</taxon>
        <taxon>Agaricomycotina</taxon>
        <taxon>Agaricomycetes</taxon>
        <taxon>Agaricomycetidae</taxon>
        <taxon>Agaricales</taxon>
        <taxon>Agaricineae</taxon>
        <taxon>Psathyrellaceae</taxon>
        <taxon>Ephemerocybe</taxon>
    </lineage>
</organism>
<sequence length="253" mass="28032">MSGADRNLHSAPFSGRNYIVSSSFRPLTQFFYILGHRNVIFWDFVAGEWASRRKNFHCVFAVEHPLAQPSREIDPLCFRDASPSPETATAPSALAHRRLRPPLDDFAARGKSIRRVIDVQAFKNGVSRGKSIRCVFDIRGSTRAVIATTFTSRPGICTSALMDGCRPTSAPIPVLSNHVPLTAVRNQPLKSTEQDVNFACAVNSECRPPPAPEALSTDTQISLYTRTARELSRARAALARRADFEVLSRSYLE</sequence>
<name>A0A8H6HBV5_9AGAR</name>
<reference evidence="1 2" key="1">
    <citation type="submission" date="2020-07" db="EMBL/GenBank/DDBJ databases">
        <title>Comparative genomics of pyrophilous fungi reveals a link between fire events and developmental genes.</title>
        <authorList>
            <consortium name="DOE Joint Genome Institute"/>
            <person name="Steindorff A.S."/>
            <person name="Carver A."/>
            <person name="Calhoun S."/>
            <person name="Stillman K."/>
            <person name="Liu H."/>
            <person name="Lipzen A."/>
            <person name="Pangilinan J."/>
            <person name="Labutti K."/>
            <person name="Bruns T.D."/>
            <person name="Grigoriev I.V."/>
        </authorList>
    </citation>
    <scope>NUCLEOTIDE SEQUENCE [LARGE SCALE GENOMIC DNA]</scope>
    <source>
        <strain evidence="1 2">CBS 144469</strain>
    </source>
</reference>
<evidence type="ECO:0000313" key="2">
    <source>
        <dbReference type="Proteomes" id="UP000521943"/>
    </source>
</evidence>
<gene>
    <name evidence="1" type="ORF">DFP72DRAFT_1101211</name>
</gene>
<keyword evidence="2" id="KW-1185">Reference proteome</keyword>
<accession>A0A8H6HBV5</accession>
<protein>
    <submittedName>
        <fullName evidence="1">Uncharacterized protein</fullName>
    </submittedName>
</protein>
<proteinExistence type="predicted"/>
<comment type="caution">
    <text evidence="1">The sequence shown here is derived from an EMBL/GenBank/DDBJ whole genome shotgun (WGS) entry which is preliminary data.</text>
</comment>